<keyword evidence="2" id="KW-1185">Reference proteome</keyword>
<evidence type="ECO:0000313" key="1">
    <source>
        <dbReference type="EMBL" id="RNM12525.1"/>
    </source>
</evidence>
<name>A0A3N0GJ75_9ACTN</name>
<dbReference type="RefSeq" id="WP_123224288.1">
    <property type="nucleotide sequence ID" value="NZ_RJSF01000044.1"/>
</dbReference>
<dbReference type="Proteomes" id="UP000279994">
    <property type="component" value="Unassembled WGS sequence"/>
</dbReference>
<dbReference type="AlphaFoldDB" id="A0A3N0GJ75"/>
<comment type="caution">
    <text evidence="1">The sequence shown here is derived from an EMBL/GenBank/DDBJ whole genome shotgun (WGS) entry which is preliminary data.</text>
</comment>
<protein>
    <submittedName>
        <fullName evidence="1">Uncharacterized protein</fullName>
    </submittedName>
</protein>
<accession>A0A3N0GJ75</accession>
<evidence type="ECO:0000313" key="2">
    <source>
        <dbReference type="Proteomes" id="UP000279994"/>
    </source>
</evidence>
<dbReference type="EMBL" id="RJSF01000044">
    <property type="protein sequence ID" value="RNM12525.1"/>
    <property type="molecule type" value="Genomic_DNA"/>
</dbReference>
<organism evidence="1 2">
    <name type="scientific">Nocardioides pocheonensis</name>
    <dbReference type="NCBI Taxonomy" id="661485"/>
    <lineage>
        <taxon>Bacteria</taxon>
        <taxon>Bacillati</taxon>
        <taxon>Actinomycetota</taxon>
        <taxon>Actinomycetes</taxon>
        <taxon>Propionibacteriales</taxon>
        <taxon>Nocardioidaceae</taxon>
        <taxon>Nocardioides</taxon>
    </lineage>
</organism>
<gene>
    <name evidence="1" type="ORF">EFL26_18000</name>
</gene>
<proteinExistence type="predicted"/>
<reference evidence="1 2" key="1">
    <citation type="submission" date="2018-11" db="EMBL/GenBank/DDBJ databases">
        <authorList>
            <person name="Li F."/>
        </authorList>
    </citation>
    <scope>NUCLEOTIDE SEQUENCE [LARGE SCALE GENOMIC DNA]</scope>
    <source>
        <strain evidence="1 2">Gsoil 818</strain>
    </source>
</reference>
<sequence>MPYAAQPTRHLVCTLQRHPTGGYTPTVHPVGTMAPVPTPWAVTFPTTTDALRWVRNRYGTLSVELVTGRRPAA</sequence>